<dbReference type="GO" id="GO:0005886">
    <property type="term" value="C:plasma membrane"/>
    <property type="evidence" value="ECO:0007669"/>
    <property type="project" value="UniProtKB-SubCell"/>
</dbReference>
<keyword evidence="10 16" id="KW-0443">Lipid metabolism</keyword>
<sequence>MIKKYSFVNHRIVLYLILGCVVVCGVWYSFDVRQAIDVGAVDLSLPQMSNNLLKEVAVGEGKTTNRLSRLPVDSTVPTVLPQSLAGSIAPPLPLDAYGHLARVSAVRDFFDYFLTAQNDLTPAALDEIVTHEIVKQLHGKSAQAEAQDVWTRYCAYFSQLVKLPDMGMVLGDKLDFVAVQRALDQRASLAVRTLGDWSEPFFGAEQQRQRYDLERLKIADDQALTDEQKKKRLVALEQKLPSKVQEERIKIQQQQDAVVKIIQLQKDEVTPDGIRLQVVGLLGPEVAYRVAEIRRQDEIWQEKYKHYAAQRAQIEAQQLEPKEHDVQVENLRQRIFTKPGEALRAASLDQ</sequence>
<evidence type="ECO:0000256" key="3">
    <source>
        <dbReference type="ARBA" id="ARBA00010358"/>
    </source>
</evidence>
<evidence type="ECO:0000256" key="2">
    <source>
        <dbReference type="ARBA" id="ARBA00004383"/>
    </source>
</evidence>
<keyword evidence="11 16" id="KW-0472">Membrane</keyword>
<dbReference type="SUPFAM" id="SSF158855">
    <property type="entry name" value="Lipase chaperone-like"/>
    <property type="match status" value="1"/>
</dbReference>
<evidence type="ECO:0000256" key="6">
    <source>
        <dbReference type="ARBA" id="ARBA00022519"/>
    </source>
</evidence>
<keyword evidence="7 16" id="KW-0812">Transmembrane</keyword>
<comment type="similarity">
    <text evidence="3 16">Belongs to the lipase chaperone family.</text>
</comment>
<name>A0A060H645_XYLFS</name>
<dbReference type="GO" id="GO:0006457">
    <property type="term" value="P:protein folding"/>
    <property type="evidence" value="ECO:0007669"/>
    <property type="project" value="UniProtKB-UniRule"/>
</dbReference>
<comment type="subcellular location">
    <subcellularLocation>
        <location evidence="2">Cell inner membrane</location>
        <topology evidence="2">Single-pass membrane protein</topology>
        <orientation evidence="2">Periplasmic side</orientation>
    </subcellularLocation>
</comment>
<dbReference type="GO" id="GO:0016042">
    <property type="term" value="P:lipid catabolic process"/>
    <property type="evidence" value="ECO:0007669"/>
    <property type="project" value="UniProtKB-UniRule"/>
</dbReference>
<evidence type="ECO:0000256" key="9">
    <source>
        <dbReference type="ARBA" id="ARBA00022989"/>
    </source>
</evidence>
<evidence type="ECO:0000256" key="13">
    <source>
        <dbReference type="ARBA" id="ARBA00030948"/>
    </source>
</evidence>
<dbReference type="GO" id="GO:0051082">
    <property type="term" value="F:unfolded protein binding"/>
    <property type="evidence" value="ECO:0007669"/>
    <property type="project" value="UniProtKB-UniRule"/>
</dbReference>
<evidence type="ECO:0000313" key="18">
    <source>
        <dbReference type="Proteomes" id="UP000027215"/>
    </source>
</evidence>
<evidence type="ECO:0000256" key="8">
    <source>
        <dbReference type="ARBA" id="ARBA00022963"/>
    </source>
</evidence>
<gene>
    <name evidence="16" type="primary">lifO</name>
    <name evidence="17" type="ORF">D934_03465</name>
</gene>
<evidence type="ECO:0000256" key="4">
    <source>
        <dbReference type="ARBA" id="ARBA00019692"/>
    </source>
</evidence>
<accession>A0A060H645</accession>
<dbReference type="KEGG" id="xfs:D934_03465"/>
<dbReference type="EMBL" id="CP006696">
    <property type="protein sequence ID" value="AIC11043.1"/>
    <property type="molecule type" value="Genomic_DNA"/>
</dbReference>
<dbReference type="AlphaFoldDB" id="A0A060H645"/>
<organism evidence="17 18">
    <name type="scientific">Xylella fastidiosa subsp. sandyi Ann-1</name>
    <dbReference type="NCBI Taxonomy" id="155920"/>
    <lineage>
        <taxon>Bacteria</taxon>
        <taxon>Pseudomonadati</taxon>
        <taxon>Pseudomonadota</taxon>
        <taxon>Gammaproteobacteria</taxon>
        <taxon>Lysobacterales</taxon>
        <taxon>Lysobacteraceae</taxon>
        <taxon>Xylella</taxon>
    </lineage>
</organism>
<dbReference type="GeneID" id="93904169"/>
<protein>
    <recommendedName>
        <fullName evidence="4 16">Lipase chaperone</fullName>
    </recommendedName>
    <alternativeName>
        <fullName evidence="16">Lipase activator protein</fullName>
    </alternativeName>
    <alternativeName>
        <fullName evidence="15 16">Lipase foldase</fullName>
    </alternativeName>
    <alternativeName>
        <fullName evidence="13 16">Lipase helper protein</fullName>
    </alternativeName>
    <alternativeName>
        <fullName evidence="14 16">Lipase modulator</fullName>
    </alternativeName>
</protein>
<keyword evidence="8 16" id="KW-0442">Lipid degradation</keyword>
<dbReference type="PATRIC" id="fig|155920.8.peg.829"/>
<evidence type="ECO:0000256" key="5">
    <source>
        <dbReference type="ARBA" id="ARBA00022475"/>
    </source>
</evidence>
<feature type="transmembrane region" description="Helical" evidence="16">
    <location>
        <begin position="12"/>
        <end position="30"/>
    </location>
</feature>
<evidence type="ECO:0000256" key="1">
    <source>
        <dbReference type="ARBA" id="ARBA00003280"/>
    </source>
</evidence>
<keyword evidence="5 16" id="KW-1003">Cell membrane</keyword>
<dbReference type="RefSeq" id="WP_020852437.1">
    <property type="nucleotide sequence ID" value="NZ_CP006696.1"/>
</dbReference>
<dbReference type="HAMAP" id="MF_00790">
    <property type="entry name" value="Lipase_chap"/>
    <property type="match status" value="1"/>
</dbReference>
<proteinExistence type="inferred from homology"/>
<comment type="function">
    <text evidence="1 16">May be involved in the folding of the extracellular lipase during its passage through the periplasm.</text>
</comment>
<keyword evidence="9 16" id="KW-1133">Transmembrane helix</keyword>
<evidence type="ECO:0000256" key="11">
    <source>
        <dbReference type="ARBA" id="ARBA00023136"/>
    </source>
</evidence>
<dbReference type="NCBIfam" id="NF002338">
    <property type="entry name" value="PRK01294.1-6"/>
    <property type="match status" value="1"/>
</dbReference>
<reference evidence="17 18" key="1">
    <citation type="submission" date="2013-08" db="EMBL/GenBank/DDBJ databases">
        <authorList>
            <person name="Stouthamer R."/>
            <person name="Nunney L."/>
        </authorList>
    </citation>
    <scope>NUCLEOTIDE SEQUENCE [LARGE SCALE GENOMIC DNA]</scope>
    <source>
        <strain evidence="18">ann-1</strain>
    </source>
</reference>
<evidence type="ECO:0000313" key="17">
    <source>
        <dbReference type="EMBL" id="AIC11043.1"/>
    </source>
</evidence>
<evidence type="ECO:0000256" key="15">
    <source>
        <dbReference type="ARBA" id="ARBA00033028"/>
    </source>
</evidence>
<dbReference type="HOGENOM" id="CLU_064928_1_0_6"/>
<dbReference type="InterPro" id="IPR004961">
    <property type="entry name" value="Lipase_chaperone"/>
</dbReference>
<dbReference type="Proteomes" id="UP000027215">
    <property type="component" value="Chromosome"/>
</dbReference>
<keyword evidence="6 16" id="KW-0997">Cell inner membrane</keyword>
<keyword evidence="12 16" id="KW-0143">Chaperone</keyword>
<evidence type="ECO:0000256" key="16">
    <source>
        <dbReference type="HAMAP-Rule" id="MF_00790"/>
    </source>
</evidence>
<evidence type="ECO:0000256" key="7">
    <source>
        <dbReference type="ARBA" id="ARBA00022692"/>
    </source>
</evidence>
<evidence type="ECO:0000256" key="10">
    <source>
        <dbReference type="ARBA" id="ARBA00023098"/>
    </source>
</evidence>
<evidence type="ECO:0000256" key="12">
    <source>
        <dbReference type="ARBA" id="ARBA00023186"/>
    </source>
</evidence>
<dbReference type="Pfam" id="PF03280">
    <property type="entry name" value="Lipase_chap"/>
    <property type="match status" value="1"/>
</dbReference>
<evidence type="ECO:0000256" key="14">
    <source>
        <dbReference type="ARBA" id="ARBA00031542"/>
    </source>
</evidence>